<feature type="region of interest" description="Disordered" evidence="5">
    <location>
        <begin position="356"/>
        <end position="384"/>
    </location>
</feature>
<gene>
    <name evidence="7" type="primary">LOC110991087</name>
</gene>
<dbReference type="GeneID" id="110991087"/>
<evidence type="ECO:0000256" key="1">
    <source>
        <dbReference type="ARBA" id="ARBA00004123"/>
    </source>
</evidence>
<evidence type="ECO:0000313" key="6">
    <source>
        <dbReference type="Proteomes" id="UP000694845"/>
    </source>
</evidence>
<proteinExistence type="inferred from homology"/>
<evidence type="ECO:0000313" key="7">
    <source>
        <dbReference type="RefSeq" id="XP_022111927.1"/>
    </source>
</evidence>
<dbReference type="AlphaFoldDB" id="A0A8B8A3H5"/>
<comment type="similarity">
    <text evidence="2">Belongs to the Integrator subunit 10 family.</text>
</comment>
<dbReference type="CTD" id="55174"/>
<name>A0A8B8A3H5_ACAPL</name>
<feature type="compositionally biased region" description="Basic residues" evidence="5">
    <location>
        <begin position="356"/>
        <end position="367"/>
    </location>
</feature>
<dbReference type="PRINTS" id="PR02106">
    <property type="entry name" value="INTSUBUNIT10"/>
</dbReference>
<keyword evidence="6" id="KW-1185">Reference proteome</keyword>
<comment type="subcellular location">
    <subcellularLocation>
        <location evidence="1">Nucleus</location>
    </subcellularLocation>
</comment>
<keyword evidence="4" id="KW-0539">Nucleus</keyword>
<accession>A0A8B8A3H5</accession>
<evidence type="ECO:0000256" key="5">
    <source>
        <dbReference type="SAM" id="MobiDB-lite"/>
    </source>
</evidence>
<dbReference type="PANTHER" id="PTHR16055:SF2">
    <property type="entry name" value="INTEGRATOR COMPLEX SUBUNIT 10"/>
    <property type="match status" value="1"/>
</dbReference>
<protein>
    <recommendedName>
        <fullName evidence="3">Integrator complex subunit 10</fullName>
    </recommendedName>
</protein>
<dbReference type="Pfam" id="PF21045">
    <property type="entry name" value="INT10"/>
    <property type="match status" value="1"/>
</dbReference>
<dbReference type="GO" id="GO:0016180">
    <property type="term" value="P:snRNA processing"/>
    <property type="evidence" value="ECO:0007669"/>
    <property type="project" value="InterPro"/>
</dbReference>
<evidence type="ECO:0000256" key="2">
    <source>
        <dbReference type="ARBA" id="ARBA00010391"/>
    </source>
</evidence>
<dbReference type="RefSeq" id="XP_022111927.1">
    <property type="nucleotide sequence ID" value="XM_022256235.1"/>
</dbReference>
<dbReference type="InterPro" id="IPR026164">
    <property type="entry name" value="Int_cplx_su10"/>
</dbReference>
<dbReference type="PANTHER" id="PTHR16055">
    <property type="entry name" value="INTEGRATOR COMPLEX SUBUNIT 10"/>
    <property type="match status" value="1"/>
</dbReference>
<sequence length="703" mass="80737">MTSQNYGPKWLVERAQKCLKCDPHSAKALLITARTLHPQDFGIQFEAYCIEKSARNSRPASVLLLEMFEQFKQETALWKELQIVTGALKSNTDDENGLFLQEVFSSLPDKAQFDILLLSADHCSDILERCQLKLLLINRFPDAITEHGEPLVDMLLDAEKNEGEKLAVNRFRRVMVCEVLPVICASKKVNCQPKQYHKWLQKAVEFYTVYATQPAWKTADPNGTPKGPTAPLLSPQAGKGQSFGFGELTHPWEKLRQLLVMIADKCGWDTKFVPDEGRPFTVNWLHINEHYSRAKSSEAANVRKPVFYSTLVLFLQAVHGFMSAVDPEQFANSSTSPSHQPSLVLLEDLECKRRVKKHHKHAHKRRKLDTGEKEGDSDSSDDPVFHLPPATLRLNKVTGVTQEVVDMFQTAVDCWQLLSSNETFEKDFNWLLHRWKADTWPWFTAFQIDRFLFKAEFDQALRMLQEQYKKLSTAQQTAGNQQVLKTLLQTAACYFRQSQHSSACEMTLNAVRHLPTMAKDTPHAAQSVATTEKMYNKNLRQLPLVPCTSLALLPYFVQLLLLSYKKKVFHLRDTEDTALGHMLVLMQYDWPKEEVLFQELIKKLKRQGSFSYPIFFQYIINIDMLEEFAFLKTETGGKLQLDLLPPNPSVMRQRTVTRNITKGGKEDFRIAMEKQVVRCGENLDALMRTFLTNERDSLQRLLM</sequence>
<dbReference type="Proteomes" id="UP000694845">
    <property type="component" value="Unplaced"/>
</dbReference>
<reference evidence="7" key="1">
    <citation type="submission" date="2025-08" db="UniProtKB">
        <authorList>
            <consortium name="RefSeq"/>
        </authorList>
    </citation>
    <scope>IDENTIFICATION</scope>
</reference>
<dbReference type="KEGG" id="aplc:110991087"/>
<dbReference type="OrthoDB" id="18145at2759"/>
<organism evidence="6 7">
    <name type="scientific">Acanthaster planci</name>
    <name type="common">Crown-of-thorns starfish</name>
    <dbReference type="NCBI Taxonomy" id="133434"/>
    <lineage>
        <taxon>Eukaryota</taxon>
        <taxon>Metazoa</taxon>
        <taxon>Echinodermata</taxon>
        <taxon>Eleutherozoa</taxon>
        <taxon>Asterozoa</taxon>
        <taxon>Asteroidea</taxon>
        <taxon>Valvatacea</taxon>
        <taxon>Valvatida</taxon>
        <taxon>Acanthasteridae</taxon>
        <taxon>Acanthaster</taxon>
    </lineage>
</organism>
<evidence type="ECO:0000256" key="3">
    <source>
        <dbReference type="ARBA" id="ARBA00016811"/>
    </source>
</evidence>
<dbReference type="GO" id="GO:0032039">
    <property type="term" value="C:integrator complex"/>
    <property type="evidence" value="ECO:0007669"/>
    <property type="project" value="InterPro"/>
</dbReference>
<evidence type="ECO:0000256" key="4">
    <source>
        <dbReference type="ARBA" id="ARBA00023242"/>
    </source>
</evidence>